<dbReference type="GO" id="GO:0071793">
    <property type="term" value="P:bacillithiol biosynthetic process"/>
    <property type="evidence" value="ECO:0007669"/>
    <property type="project" value="InterPro"/>
</dbReference>
<dbReference type="SUPFAM" id="SSF53756">
    <property type="entry name" value="UDP-Glycosyltransferase/glycogen phosphorylase"/>
    <property type="match status" value="1"/>
</dbReference>
<gene>
    <name evidence="3" type="ORF">SAMN04488123_101129</name>
</gene>
<dbReference type="Pfam" id="PF00534">
    <property type="entry name" value="Glycos_transf_1"/>
    <property type="match status" value="1"/>
</dbReference>
<dbReference type="InterPro" id="IPR023881">
    <property type="entry name" value="Thiol_BshA"/>
</dbReference>
<dbReference type="Gene3D" id="3.40.50.2000">
    <property type="entry name" value="Glycogen Phosphorylase B"/>
    <property type="match status" value="2"/>
</dbReference>
<name>A0A1G8JAG3_9BACI</name>
<accession>A0A1G8JAG3</accession>
<dbReference type="OrthoDB" id="9810929at2"/>
<sequence length="380" mass="42492">MSLKIGITCYPTVGGSGIVATELGKRLAEKGHEIHFITSSLPFRLQRVYPNIRFHEVKVNQYQVFQYPPYDLTLASKMADVVNMYDLDILHVHYAIPHAVSAALAKDMSGGRVKVMTTLHGTDITVLAYDPSLQNIIRYGIDRSDKVTGVSHFLIEQTREQLGISRPMEPIHNFVPPNVTLAHDQQALRQGYGIDNDEDVIVHMSNFRPVKRVEDVIRAFKLIRRERKSKLLLIGDGPERHSLEKLVHECSLEQDVLFLGSQNQIYELLALADLMLLLSEKESFGLTALEAMAVGVPVVGTDVGGIPEVINDRETGLICPVYDYEAAALAALAILRDEAMHQRMASAAKARAFSKFNSDTIVAEYEQLYAEMLNGYENNR</sequence>
<feature type="domain" description="Glycosyl transferase family 1" evidence="1">
    <location>
        <begin position="185"/>
        <end position="350"/>
    </location>
</feature>
<evidence type="ECO:0000259" key="1">
    <source>
        <dbReference type="Pfam" id="PF00534"/>
    </source>
</evidence>
<dbReference type="GO" id="GO:0016757">
    <property type="term" value="F:glycosyltransferase activity"/>
    <property type="evidence" value="ECO:0007669"/>
    <property type="project" value="InterPro"/>
</dbReference>
<dbReference type="RefSeq" id="WP_090395622.1">
    <property type="nucleotide sequence ID" value="NZ_FNEN01000001.1"/>
</dbReference>
<protein>
    <submittedName>
        <fullName evidence="3">Glycosyltransferase Family 4</fullName>
    </submittedName>
</protein>
<dbReference type="AlphaFoldDB" id="A0A1G8JAG3"/>
<dbReference type="EMBL" id="FNEN01000001">
    <property type="protein sequence ID" value="SDI28249.1"/>
    <property type="molecule type" value="Genomic_DNA"/>
</dbReference>
<dbReference type="InterPro" id="IPR028098">
    <property type="entry name" value="Glyco_trans_4-like_N"/>
</dbReference>
<dbReference type="InterPro" id="IPR050194">
    <property type="entry name" value="Glycosyltransferase_grp1"/>
</dbReference>
<reference evidence="3 4" key="1">
    <citation type="submission" date="2016-10" db="EMBL/GenBank/DDBJ databases">
        <authorList>
            <person name="de Groot N.N."/>
        </authorList>
    </citation>
    <scope>NUCLEOTIDE SEQUENCE [LARGE SCALE GENOMIC DNA]</scope>
    <source>
        <strain evidence="3 4">DSM 21771</strain>
    </source>
</reference>
<evidence type="ECO:0000259" key="2">
    <source>
        <dbReference type="Pfam" id="PF13439"/>
    </source>
</evidence>
<proteinExistence type="predicted"/>
<dbReference type="PANTHER" id="PTHR45947:SF3">
    <property type="entry name" value="SULFOQUINOVOSYL TRANSFERASE SQD2"/>
    <property type="match status" value="1"/>
</dbReference>
<evidence type="ECO:0000313" key="4">
    <source>
        <dbReference type="Proteomes" id="UP000198853"/>
    </source>
</evidence>
<dbReference type="NCBIfam" id="TIGR03999">
    <property type="entry name" value="thiol_BshA"/>
    <property type="match status" value="1"/>
</dbReference>
<dbReference type="PANTHER" id="PTHR45947">
    <property type="entry name" value="SULFOQUINOVOSYL TRANSFERASE SQD2"/>
    <property type="match status" value="1"/>
</dbReference>
<evidence type="ECO:0000313" key="3">
    <source>
        <dbReference type="EMBL" id="SDI28249.1"/>
    </source>
</evidence>
<keyword evidence="4" id="KW-1185">Reference proteome</keyword>
<keyword evidence="3" id="KW-0808">Transferase</keyword>
<dbReference type="InterPro" id="IPR001296">
    <property type="entry name" value="Glyco_trans_1"/>
</dbReference>
<organism evidence="3 4">
    <name type="scientific">Natribacillus halophilus</name>
    <dbReference type="NCBI Taxonomy" id="549003"/>
    <lineage>
        <taxon>Bacteria</taxon>
        <taxon>Bacillati</taxon>
        <taxon>Bacillota</taxon>
        <taxon>Bacilli</taxon>
        <taxon>Bacillales</taxon>
        <taxon>Bacillaceae</taxon>
        <taxon>Natribacillus</taxon>
    </lineage>
</organism>
<feature type="domain" description="Glycosyltransferase subfamily 4-like N-terminal" evidence="2">
    <location>
        <begin position="13"/>
        <end position="177"/>
    </location>
</feature>
<dbReference type="Proteomes" id="UP000198853">
    <property type="component" value="Unassembled WGS sequence"/>
</dbReference>
<dbReference type="Pfam" id="PF13439">
    <property type="entry name" value="Glyco_transf_4"/>
    <property type="match status" value="1"/>
</dbReference>